<protein>
    <recommendedName>
        <fullName evidence="2 8">GTPase Der</fullName>
    </recommendedName>
    <alternativeName>
        <fullName evidence="7 8">GTP-binding protein EngA</fullName>
    </alternativeName>
</protein>
<evidence type="ECO:0000256" key="4">
    <source>
        <dbReference type="ARBA" id="ARBA00022737"/>
    </source>
</evidence>
<proteinExistence type="inferred from homology"/>
<keyword evidence="6 8" id="KW-0342">GTP-binding</keyword>
<evidence type="ECO:0000256" key="5">
    <source>
        <dbReference type="ARBA" id="ARBA00022741"/>
    </source>
</evidence>
<dbReference type="PANTHER" id="PTHR43834">
    <property type="entry name" value="GTPASE DER"/>
    <property type="match status" value="1"/>
</dbReference>
<evidence type="ECO:0000256" key="10">
    <source>
        <dbReference type="RuleBase" id="RU004481"/>
    </source>
</evidence>
<keyword evidence="3 8" id="KW-0690">Ribosome biogenesis</keyword>
<evidence type="ECO:0000256" key="7">
    <source>
        <dbReference type="ARBA" id="ARBA00032345"/>
    </source>
</evidence>
<dbReference type="PANTHER" id="PTHR43834:SF6">
    <property type="entry name" value="GTPASE DER"/>
    <property type="match status" value="1"/>
</dbReference>
<sequence length="437" mass="49551">MANLVAIVGRPNVGKSTLFNRLTQTRHAIVSDTAGTTRDRQYGKCQWNGREFSVVDTGGWVVKSDDIFEDAIRKQVLVATEEADLVLFLVDAETGVTDWDEDVAMILRRTKLPVILVANKVDNSGEYYQAAEFYKLGLGDPICISAATGGGTGDLLDLVLEKLKDAPDESIDQDIPRFAVVGRPNAGKSSIINAFIGEDRNIVTEIAGTTRDSIYTRYTKFGFDFYLVDTAGIRRKNKVTEDLEFYSVMRSIRSIENSDVCILMLDATRGIEAQDMNIFQLIQRNNKSLVVVVNKWDLVENKDQKVITTFENAIRSRMAPFVDFPIIFASALTKQRIFKVLETAKEVYQNRKIHIGTTKLNEVMLPIIEATPPQSVKGKYIKIKYCSQLPNTQIPSFVFYANLPQYVKEQYRRFLENKMRENWQLHGCPINIFIRQK</sequence>
<dbReference type="HAMAP" id="MF_00195">
    <property type="entry name" value="GTPase_Der"/>
    <property type="match status" value="1"/>
</dbReference>
<dbReference type="Gene3D" id="3.30.300.20">
    <property type="match status" value="1"/>
</dbReference>
<dbReference type="InterPro" id="IPR006073">
    <property type="entry name" value="GTP-bd"/>
</dbReference>
<keyword evidence="4 10" id="KW-0677">Repeat</keyword>
<dbReference type="PROSITE" id="PS51712">
    <property type="entry name" value="G_ENGA"/>
    <property type="match status" value="2"/>
</dbReference>
<dbReference type="InterPro" id="IPR005225">
    <property type="entry name" value="Small_GTP-bd"/>
</dbReference>
<dbReference type="NCBIfam" id="TIGR00231">
    <property type="entry name" value="small_GTP"/>
    <property type="match status" value="2"/>
</dbReference>
<dbReference type="GeneID" id="66730377"/>
<dbReference type="PRINTS" id="PR00326">
    <property type="entry name" value="GTP1OBG"/>
</dbReference>
<feature type="binding site" evidence="8">
    <location>
        <begin position="9"/>
        <end position="16"/>
    </location>
    <ligand>
        <name>GTP</name>
        <dbReference type="ChEBI" id="CHEBI:37565"/>
        <label>1</label>
    </ligand>
</feature>
<dbReference type="NCBIfam" id="TIGR03594">
    <property type="entry name" value="GTPase_EngA"/>
    <property type="match status" value="1"/>
</dbReference>
<dbReference type="GO" id="GO:0042254">
    <property type="term" value="P:ribosome biogenesis"/>
    <property type="evidence" value="ECO:0007669"/>
    <property type="project" value="UniProtKB-KW"/>
</dbReference>
<keyword evidence="5 8" id="KW-0547">Nucleotide-binding</keyword>
<dbReference type="InterPro" id="IPR016484">
    <property type="entry name" value="GTPase_Der"/>
</dbReference>
<dbReference type="Pfam" id="PF14714">
    <property type="entry name" value="KH_dom-like"/>
    <property type="match status" value="1"/>
</dbReference>
<feature type="binding site" evidence="8">
    <location>
        <begin position="182"/>
        <end position="189"/>
    </location>
    <ligand>
        <name>GTP</name>
        <dbReference type="ChEBI" id="CHEBI:37565"/>
        <label>2</label>
    </ligand>
</feature>
<comment type="subunit">
    <text evidence="8">Associates with the 50S ribosomal subunit.</text>
</comment>
<name>A0A930HYK6_9BACT</name>
<reference evidence="11" key="1">
    <citation type="submission" date="2020-04" db="EMBL/GenBank/DDBJ databases">
        <title>Deep metagenomics examines the oral microbiome during advanced dental caries in children, revealing novel taxa and co-occurrences with host molecules.</title>
        <authorList>
            <person name="Baker J.L."/>
            <person name="Morton J.T."/>
            <person name="Dinis M."/>
            <person name="Alvarez R."/>
            <person name="Tran N.C."/>
            <person name="Knight R."/>
            <person name="Edlund A."/>
        </authorList>
    </citation>
    <scope>NUCLEOTIDE SEQUENCE</scope>
    <source>
        <strain evidence="11">JCVI_25_bin.9</strain>
    </source>
</reference>
<evidence type="ECO:0000256" key="3">
    <source>
        <dbReference type="ARBA" id="ARBA00022517"/>
    </source>
</evidence>
<dbReference type="FunFam" id="3.30.300.20:FF:000004">
    <property type="entry name" value="GTPase Der"/>
    <property type="match status" value="1"/>
</dbReference>
<evidence type="ECO:0000313" key="12">
    <source>
        <dbReference type="Proteomes" id="UP000757461"/>
    </source>
</evidence>
<dbReference type="InterPro" id="IPR031166">
    <property type="entry name" value="G_ENGA"/>
</dbReference>
<feature type="binding site" evidence="8">
    <location>
        <begin position="119"/>
        <end position="122"/>
    </location>
    <ligand>
        <name>GTP</name>
        <dbReference type="ChEBI" id="CHEBI:37565"/>
        <label>1</label>
    </ligand>
</feature>
<evidence type="ECO:0000313" key="11">
    <source>
        <dbReference type="EMBL" id="MBF1414808.1"/>
    </source>
</evidence>
<comment type="caution">
    <text evidence="11">The sequence shown here is derived from an EMBL/GenBank/DDBJ whole genome shotgun (WGS) entry which is preliminary data.</text>
</comment>
<evidence type="ECO:0000256" key="9">
    <source>
        <dbReference type="PROSITE-ProRule" id="PRU01049"/>
    </source>
</evidence>
<accession>A0A930HYK6</accession>
<evidence type="ECO:0000256" key="2">
    <source>
        <dbReference type="ARBA" id="ARBA00020953"/>
    </source>
</evidence>
<dbReference type="Pfam" id="PF01926">
    <property type="entry name" value="MMR_HSR1"/>
    <property type="match status" value="2"/>
</dbReference>
<feature type="binding site" evidence="8">
    <location>
        <begin position="56"/>
        <end position="60"/>
    </location>
    <ligand>
        <name>GTP</name>
        <dbReference type="ChEBI" id="CHEBI:37565"/>
        <label>1</label>
    </ligand>
</feature>
<comment type="function">
    <text evidence="8 10">GTPase that plays an essential role in the late steps of ribosome biogenesis.</text>
</comment>
<dbReference type="FunFam" id="3.40.50.300:FF:000953">
    <property type="entry name" value="GTPase Der"/>
    <property type="match status" value="1"/>
</dbReference>
<dbReference type="Proteomes" id="UP000757461">
    <property type="component" value="Unassembled WGS sequence"/>
</dbReference>
<dbReference type="GO" id="GO:0043022">
    <property type="term" value="F:ribosome binding"/>
    <property type="evidence" value="ECO:0007669"/>
    <property type="project" value="TreeGrafter"/>
</dbReference>
<evidence type="ECO:0000256" key="1">
    <source>
        <dbReference type="ARBA" id="ARBA00008279"/>
    </source>
</evidence>
<dbReference type="SUPFAM" id="SSF52540">
    <property type="entry name" value="P-loop containing nucleoside triphosphate hydrolases"/>
    <property type="match status" value="2"/>
</dbReference>
<dbReference type="PIRSF" id="PIRSF006485">
    <property type="entry name" value="GTP-binding_EngA"/>
    <property type="match status" value="1"/>
</dbReference>
<gene>
    <name evidence="8 11" type="primary">der</name>
    <name evidence="11" type="ORF">HXN33_04410</name>
</gene>
<comment type="similarity">
    <text evidence="1 8 9 10">Belongs to the TRAFAC class TrmE-Era-EngA-EngB-Septin-like GTPase superfamily. EngA (Der) GTPase family.</text>
</comment>
<dbReference type="InterPro" id="IPR027417">
    <property type="entry name" value="P-loop_NTPase"/>
</dbReference>
<dbReference type="RefSeq" id="WP_008823947.1">
    <property type="nucleotide sequence ID" value="NZ_CAKAQX010000016.1"/>
</dbReference>
<dbReference type="FunFam" id="3.40.50.300:FF:000040">
    <property type="entry name" value="GTPase Der"/>
    <property type="match status" value="1"/>
</dbReference>
<evidence type="ECO:0000256" key="8">
    <source>
        <dbReference type="HAMAP-Rule" id="MF_00195"/>
    </source>
</evidence>
<evidence type="ECO:0000256" key="6">
    <source>
        <dbReference type="ARBA" id="ARBA00023134"/>
    </source>
</evidence>
<dbReference type="AlphaFoldDB" id="A0A930HYK6"/>
<dbReference type="CDD" id="cd01894">
    <property type="entry name" value="EngA1"/>
    <property type="match status" value="1"/>
</dbReference>
<dbReference type="InterPro" id="IPR032859">
    <property type="entry name" value="KH_dom-like"/>
</dbReference>
<dbReference type="InterPro" id="IPR015946">
    <property type="entry name" value="KH_dom-like_a/b"/>
</dbReference>
<organism evidence="11 12">
    <name type="scientific">Prevotella histicola</name>
    <dbReference type="NCBI Taxonomy" id="470565"/>
    <lineage>
        <taxon>Bacteria</taxon>
        <taxon>Pseudomonadati</taxon>
        <taxon>Bacteroidota</taxon>
        <taxon>Bacteroidia</taxon>
        <taxon>Bacteroidales</taxon>
        <taxon>Prevotellaceae</taxon>
        <taxon>Prevotella</taxon>
    </lineage>
</organism>
<dbReference type="Gene3D" id="3.40.50.300">
    <property type="entry name" value="P-loop containing nucleotide triphosphate hydrolases"/>
    <property type="match status" value="2"/>
</dbReference>
<dbReference type="GO" id="GO:0005525">
    <property type="term" value="F:GTP binding"/>
    <property type="evidence" value="ECO:0007669"/>
    <property type="project" value="UniProtKB-UniRule"/>
</dbReference>
<feature type="binding site" evidence="8">
    <location>
        <begin position="294"/>
        <end position="297"/>
    </location>
    <ligand>
        <name>GTP</name>
        <dbReference type="ChEBI" id="CHEBI:37565"/>
        <label>2</label>
    </ligand>
</feature>
<dbReference type="EMBL" id="JABZSQ010000058">
    <property type="protein sequence ID" value="MBF1414808.1"/>
    <property type="molecule type" value="Genomic_DNA"/>
</dbReference>
<feature type="binding site" evidence="8">
    <location>
        <begin position="229"/>
        <end position="233"/>
    </location>
    <ligand>
        <name>GTP</name>
        <dbReference type="ChEBI" id="CHEBI:37565"/>
        <label>2</label>
    </ligand>
</feature>
<dbReference type="CDD" id="cd01895">
    <property type="entry name" value="EngA2"/>
    <property type="match status" value="1"/>
</dbReference>